<dbReference type="Proteomes" id="UP000189681">
    <property type="component" value="Unassembled WGS sequence"/>
</dbReference>
<dbReference type="CDD" id="cd00082">
    <property type="entry name" value="HisKA"/>
    <property type="match status" value="1"/>
</dbReference>
<name>A0A1V4APR2_9BACT</name>
<evidence type="ECO:0000259" key="9">
    <source>
        <dbReference type="PROSITE" id="PS50109"/>
    </source>
</evidence>
<sequence length="427" mass="48471">MAREKKLQQQFIYCGNTEAYAILTLLLLHNRIIARNLTCRGNTMDVSERFLQTALDGIHDCINIVDKNFRIIFVNEAASKRAGKNWRSLLGNTCYAQLWGKNTPCENCVTRMAFETGKPQQTIKWEISNDGKKHFMEHFAFPIAEKEGVVEYTVEIFRDITERKLLEEEREQQRLELGKRIRELRHAYEELKSLQNQLLQAEKMASIGLLASSLAHELDTPLATISGYCELLTEEIQTDHLLERVKTISEQVIKCQKTIRSLLDFSRKSNGERKLCNIHPLINSILSLVEHRLIIHKIKLHTLFDKQIPLVCVDGNQIQQVILNLVNNAVDALPQGQGGDIFIKTKVNREAKFVELIFEDNGIGIPRENQKHIFSPFFTTKGPGKGTGLGLSICKNIISTHGGTITLENRDGKGTKFVISLPLSETP</sequence>
<dbReference type="InterPro" id="IPR003594">
    <property type="entry name" value="HATPase_dom"/>
</dbReference>
<dbReference type="Gene3D" id="3.30.565.10">
    <property type="entry name" value="Histidine kinase-like ATPase, C-terminal domain"/>
    <property type="match status" value="1"/>
</dbReference>
<dbReference type="PANTHER" id="PTHR43065:SF10">
    <property type="entry name" value="PEROXIDE STRESS-ACTIVATED HISTIDINE KINASE MAK3"/>
    <property type="match status" value="1"/>
</dbReference>
<dbReference type="PROSITE" id="PS50112">
    <property type="entry name" value="PAS"/>
    <property type="match status" value="1"/>
</dbReference>
<keyword evidence="6" id="KW-0418">Kinase</keyword>
<proteinExistence type="predicted"/>
<comment type="caution">
    <text evidence="12">The sequence shown here is derived from an EMBL/GenBank/DDBJ whole genome shotgun (WGS) entry which is preliminary data.</text>
</comment>
<dbReference type="GO" id="GO:0005524">
    <property type="term" value="F:ATP binding"/>
    <property type="evidence" value="ECO:0007669"/>
    <property type="project" value="UniProtKB-KW"/>
</dbReference>
<dbReference type="EC" id="2.7.13.3" evidence="2"/>
<dbReference type="AlphaFoldDB" id="A0A1V4APR2"/>
<evidence type="ECO:0000313" key="13">
    <source>
        <dbReference type="Proteomes" id="UP000189681"/>
    </source>
</evidence>
<organism evidence="12 13">
    <name type="scientific">Candidatus Brocadia carolinensis</name>
    <dbReference type="NCBI Taxonomy" id="1004156"/>
    <lineage>
        <taxon>Bacteria</taxon>
        <taxon>Pseudomonadati</taxon>
        <taxon>Planctomycetota</taxon>
        <taxon>Candidatus Brocadiia</taxon>
        <taxon>Candidatus Brocadiales</taxon>
        <taxon>Candidatus Brocadiaceae</taxon>
        <taxon>Candidatus Brocadia</taxon>
    </lineage>
</organism>
<keyword evidence="4" id="KW-0808">Transferase</keyword>
<evidence type="ECO:0000256" key="7">
    <source>
        <dbReference type="ARBA" id="ARBA00022840"/>
    </source>
</evidence>
<dbReference type="SUPFAM" id="SSF55785">
    <property type="entry name" value="PYP-like sensor domain (PAS domain)"/>
    <property type="match status" value="1"/>
</dbReference>
<dbReference type="InterPro" id="IPR003661">
    <property type="entry name" value="HisK_dim/P_dom"/>
</dbReference>
<dbReference type="SUPFAM" id="SSF55874">
    <property type="entry name" value="ATPase domain of HSP90 chaperone/DNA topoisomerase II/histidine kinase"/>
    <property type="match status" value="1"/>
</dbReference>
<comment type="catalytic activity">
    <reaction evidence="1">
        <text>ATP + protein L-histidine = ADP + protein N-phospho-L-histidine.</text>
        <dbReference type="EC" id="2.7.13.3"/>
    </reaction>
</comment>
<feature type="domain" description="Histidine kinase" evidence="9">
    <location>
        <begin position="213"/>
        <end position="425"/>
    </location>
</feature>
<reference evidence="12 13" key="1">
    <citation type="journal article" date="2017" name="Water Res.">
        <title>Discovery and metagenomic analysis of an anammox bacterial enrichment related to Candidatus "Brocadia caroliniensis" in a full-scale glycerol-fed nitritation-denitritation separate centrate treatment process.</title>
        <authorList>
            <person name="Park H."/>
            <person name="Brotto A.C."/>
            <person name="van Loosdrecht M.C."/>
            <person name="Chandran K."/>
        </authorList>
    </citation>
    <scope>NUCLEOTIDE SEQUENCE [LARGE SCALE GENOMIC DNA]</scope>
    <source>
        <strain evidence="12">26THWARD</strain>
    </source>
</reference>
<dbReference type="Pfam" id="PF13426">
    <property type="entry name" value="PAS_9"/>
    <property type="match status" value="1"/>
</dbReference>
<dbReference type="InterPro" id="IPR036890">
    <property type="entry name" value="HATPase_C_sf"/>
</dbReference>
<dbReference type="InterPro" id="IPR000700">
    <property type="entry name" value="PAS-assoc_C"/>
</dbReference>
<keyword evidence="8" id="KW-0902">Two-component regulatory system</keyword>
<dbReference type="PROSITE" id="PS50113">
    <property type="entry name" value="PAC"/>
    <property type="match status" value="1"/>
</dbReference>
<keyword evidence="3" id="KW-0597">Phosphoprotein</keyword>
<keyword evidence="7" id="KW-0067">ATP-binding</keyword>
<dbReference type="EMBL" id="AYTS01000175">
    <property type="protein sequence ID" value="OOP55105.1"/>
    <property type="molecule type" value="Genomic_DNA"/>
</dbReference>
<dbReference type="Pfam" id="PF00512">
    <property type="entry name" value="HisKA"/>
    <property type="match status" value="1"/>
</dbReference>
<protein>
    <recommendedName>
        <fullName evidence="2">histidine kinase</fullName>
        <ecNumber evidence="2">2.7.13.3</ecNumber>
    </recommendedName>
</protein>
<dbReference type="Gene3D" id="1.10.287.130">
    <property type="match status" value="1"/>
</dbReference>
<keyword evidence="5" id="KW-0547">Nucleotide-binding</keyword>
<dbReference type="PRINTS" id="PR00344">
    <property type="entry name" value="BCTRLSENSOR"/>
</dbReference>
<accession>A0A1V4APR2</accession>
<gene>
    <name evidence="12" type="ORF">AYP45_16605</name>
</gene>
<evidence type="ECO:0000256" key="2">
    <source>
        <dbReference type="ARBA" id="ARBA00012438"/>
    </source>
</evidence>
<evidence type="ECO:0000256" key="8">
    <source>
        <dbReference type="ARBA" id="ARBA00023012"/>
    </source>
</evidence>
<evidence type="ECO:0000259" key="11">
    <source>
        <dbReference type="PROSITE" id="PS50113"/>
    </source>
</evidence>
<feature type="domain" description="PAS" evidence="10">
    <location>
        <begin position="47"/>
        <end position="98"/>
    </location>
</feature>
<dbReference type="SMART" id="SM00388">
    <property type="entry name" value="HisKA"/>
    <property type="match status" value="1"/>
</dbReference>
<evidence type="ECO:0000256" key="4">
    <source>
        <dbReference type="ARBA" id="ARBA00022679"/>
    </source>
</evidence>
<dbReference type="NCBIfam" id="TIGR00229">
    <property type="entry name" value="sensory_box"/>
    <property type="match status" value="1"/>
</dbReference>
<dbReference type="Gene3D" id="3.30.450.20">
    <property type="entry name" value="PAS domain"/>
    <property type="match status" value="1"/>
</dbReference>
<dbReference type="STRING" id="1004156.AYP45_16605"/>
<dbReference type="InterPro" id="IPR000014">
    <property type="entry name" value="PAS"/>
</dbReference>
<dbReference type="PANTHER" id="PTHR43065">
    <property type="entry name" value="SENSOR HISTIDINE KINASE"/>
    <property type="match status" value="1"/>
</dbReference>
<dbReference type="InterPro" id="IPR005467">
    <property type="entry name" value="His_kinase_dom"/>
</dbReference>
<evidence type="ECO:0000256" key="1">
    <source>
        <dbReference type="ARBA" id="ARBA00000085"/>
    </source>
</evidence>
<dbReference type="SMART" id="SM00387">
    <property type="entry name" value="HATPase_c"/>
    <property type="match status" value="1"/>
</dbReference>
<dbReference type="Pfam" id="PF02518">
    <property type="entry name" value="HATPase_c"/>
    <property type="match status" value="1"/>
</dbReference>
<evidence type="ECO:0000256" key="3">
    <source>
        <dbReference type="ARBA" id="ARBA00022553"/>
    </source>
</evidence>
<dbReference type="InterPro" id="IPR036097">
    <property type="entry name" value="HisK_dim/P_sf"/>
</dbReference>
<evidence type="ECO:0000259" key="10">
    <source>
        <dbReference type="PROSITE" id="PS50112"/>
    </source>
</evidence>
<evidence type="ECO:0000313" key="12">
    <source>
        <dbReference type="EMBL" id="OOP55105.1"/>
    </source>
</evidence>
<dbReference type="PROSITE" id="PS50109">
    <property type="entry name" value="HIS_KIN"/>
    <property type="match status" value="1"/>
</dbReference>
<evidence type="ECO:0000256" key="5">
    <source>
        <dbReference type="ARBA" id="ARBA00022741"/>
    </source>
</evidence>
<dbReference type="GO" id="GO:0000155">
    <property type="term" value="F:phosphorelay sensor kinase activity"/>
    <property type="evidence" value="ECO:0007669"/>
    <property type="project" value="InterPro"/>
</dbReference>
<feature type="domain" description="PAC" evidence="11">
    <location>
        <begin position="116"/>
        <end position="172"/>
    </location>
</feature>
<dbReference type="InterPro" id="IPR004358">
    <property type="entry name" value="Sig_transdc_His_kin-like_C"/>
</dbReference>
<dbReference type="SUPFAM" id="SSF47384">
    <property type="entry name" value="Homodimeric domain of signal transducing histidine kinase"/>
    <property type="match status" value="1"/>
</dbReference>
<dbReference type="InterPro" id="IPR035965">
    <property type="entry name" value="PAS-like_dom_sf"/>
</dbReference>
<evidence type="ECO:0000256" key="6">
    <source>
        <dbReference type="ARBA" id="ARBA00022777"/>
    </source>
</evidence>